<evidence type="ECO:0000256" key="1">
    <source>
        <dbReference type="SAM" id="MobiDB-lite"/>
    </source>
</evidence>
<sequence>MLPLRQLRSPLKPPSFTPTKQNPTDPIITSILKPRMAFCASICVLQVVESLLQASFPVGDGTFRSQKIFFSMAKKQSRCLRWILIVIGAGRILGWNPEGPFFIHCCLKVSFFRLGRFL</sequence>
<reference evidence="2 3" key="1">
    <citation type="journal article" date="2019" name="Sci. Rep.">
        <title>Orb-weaving spider Araneus ventricosus genome elucidates the spidroin gene catalogue.</title>
        <authorList>
            <person name="Kono N."/>
            <person name="Nakamura H."/>
            <person name="Ohtoshi R."/>
            <person name="Moran D.A.P."/>
            <person name="Shinohara A."/>
            <person name="Yoshida Y."/>
            <person name="Fujiwara M."/>
            <person name="Mori M."/>
            <person name="Tomita M."/>
            <person name="Arakawa K."/>
        </authorList>
    </citation>
    <scope>NUCLEOTIDE SEQUENCE [LARGE SCALE GENOMIC DNA]</scope>
</reference>
<dbReference type="Proteomes" id="UP000499080">
    <property type="component" value="Unassembled WGS sequence"/>
</dbReference>
<dbReference type="EMBL" id="BGPR01000021">
    <property type="protein sequence ID" value="GBL80369.1"/>
    <property type="molecule type" value="Genomic_DNA"/>
</dbReference>
<keyword evidence="3" id="KW-1185">Reference proteome</keyword>
<evidence type="ECO:0000313" key="3">
    <source>
        <dbReference type="Proteomes" id="UP000499080"/>
    </source>
</evidence>
<comment type="caution">
    <text evidence="2">The sequence shown here is derived from an EMBL/GenBank/DDBJ whole genome shotgun (WGS) entry which is preliminary data.</text>
</comment>
<organism evidence="2 3">
    <name type="scientific">Araneus ventricosus</name>
    <name type="common">Orbweaver spider</name>
    <name type="synonym">Epeira ventricosa</name>
    <dbReference type="NCBI Taxonomy" id="182803"/>
    <lineage>
        <taxon>Eukaryota</taxon>
        <taxon>Metazoa</taxon>
        <taxon>Ecdysozoa</taxon>
        <taxon>Arthropoda</taxon>
        <taxon>Chelicerata</taxon>
        <taxon>Arachnida</taxon>
        <taxon>Araneae</taxon>
        <taxon>Araneomorphae</taxon>
        <taxon>Entelegynae</taxon>
        <taxon>Araneoidea</taxon>
        <taxon>Araneidae</taxon>
        <taxon>Araneus</taxon>
    </lineage>
</organism>
<evidence type="ECO:0000313" key="2">
    <source>
        <dbReference type="EMBL" id="GBL80369.1"/>
    </source>
</evidence>
<gene>
    <name evidence="2" type="ORF">AVEN_92278_1</name>
</gene>
<protein>
    <submittedName>
        <fullName evidence="2">Uncharacterized protein</fullName>
    </submittedName>
</protein>
<proteinExistence type="predicted"/>
<dbReference type="AlphaFoldDB" id="A0A4Y2AM92"/>
<name>A0A4Y2AM92_ARAVE</name>
<accession>A0A4Y2AM92</accession>
<feature type="region of interest" description="Disordered" evidence="1">
    <location>
        <begin position="1"/>
        <end position="24"/>
    </location>
</feature>